<proteinExistence type="predicted"/>
<organism evidence="1 2">
    <name type="scientific">Cetraspora pellucida</name>
    <dbReference type="NCBI Taxonomy" id="1433469"/>
    <lineage>
        <taxon>Eukaryota</taxon>
        <taxon>Fungi</taxon>
        <taxon>Fungi incertae sedis</taxon>
        <taxon>Mucoromycota</taxon>
        <taxon>Glomeromycotina</taxon>
        <taxon>Glomeromycetes</taxon>
        <taxon>Diversisporales</taxon>
        <taxon>Gigasporaceae</taxon>
        <taxon>Cetraspora</taxon>
    </lineage>
</organism>
<accession>A0ACA9Q7H3</accession>
<reference evidence="1" key="1">
    <citation type="submission" date="2021-06" db="EMBL/GenBank/DDBJ databases">
        <authorList>
            <person name="Kallberg Y."/>
            <person name="Tangrot J."/>
            <person name="Rosling A."/>
        </authorList>
    </citation>
    <scope>NUCLEOTIDE SEQUENCE</scope>
    <source>
        <strain evidence="1">28 12/20/2015</strain>
    </source>
</reference>
<gene>
    <name evidence="1" type="ORF">SPELUC_LOCUS13706</name>
</gene>
<evidence type="ECO:0000313" key="2">
    <source>
        <dbReference type="Proteomes" id="UP000789366"/>
    </source>
</evidence>
<sequence length="45" mass="5090">MYYASDEKTCQHQCGSIGECVSSHLNFTLPNNLKNRNDIHCCSVQ</sequence>
<comment type="caution">
    <text evidence="1">The sequence shown here is derived from an EMBL/GenBank/DDBJ whole genome shotgun (WGS) entry which is preliminary data.</text>
</comment>
<feature type="non-terminal residue" evidence="1">
    <location>
        <position position="45"/>
    </location>
</feature>
<keyword evidence="2" id="KW-1185">Reference proteome</keyword>
<protein>
    <submittedName>
        <fullName evidence="1">9311_t:CDS:1</fullName>
    </submittedName>
</protein>
<dbReference type="Proteomes" id="UP000789366">
    <property type="component" value="Unassembled WGS sequence"/>
</dbReference>
<name>A0ACA9Q7H3_9GLOM</name>
<evidence type="ECO:0000313" key="1">
    <source>
        <dbReference type="EMBL" id="CAG8739758.1"/>
    </source>
</evidence>
<dbReference type="EMBL" id="CAJVPW010037360">
    <property type="protein sequence ID" value="CAG8739758.1"/>
    <property type="molecule type" value="Genomic_DNA"/>
</dbReference>